<keyword evidence="2" id="KW-0812">Transmembrane</keyword>
<evidence type="ECO:0000313" key="3">
    <source>
        <dbReference type="EMBL" id="ADD73847.1"/>
    </source>
</evidence>
<gene>
    <name evidence="3" type="primary">pif-2</name>
</gene>
<sequence length="509" mass="56405">MVMETERKSVPIARQALARRHRGASDSRASAPAAVKSAPYTATSALMSNTSVPSSKSTSSAAAEERAPATPRPTNAAPTHIKLTPNTASSMILRILLSAATITMYLLLVVLSVIFLYIIFKPLHGAHARIRDAQAAYNMAVDERVDLIADALRRRRYVPMERLPRVNFNTNLGTLNEGELKCMSMPVFVSAFDTPTFDCAHLCDNPTAQYFYVSTGDKFVVGDQLLEQGGYCTTSSVPRNCNRETSVVLQSLNQWTCIAEDPRYFAGSQNMSQVAGRQHAARIAPGQIERNVLFDRLLGAPVDVSRNTFRSHWDELLVDGTRRFEMRCDALDDHYNRMFVNPLNPIECLPNVCTKVNYAHPDVRPNFETGECECGDFSVTRVTHMDPNDRTSVCVGIVDAFNADTLSHEFRVDCISLDTPIDEFDASKPLCPGTAFVQNTDNAYTFTLPGTFPISTTGHNEPTHRFYMDTRSRVSYKIYRQVGPSPLAAASYTKAGPAYKLQRRRASSS</sequence>
<evidence type="ECO:0000256" key="1">
    <source>
        <dbReference type="SAM" id="MobiDB-lite"/>
    </source>
</evidence>
<dbReference type="InterPro" id="IPR006725">
    <property type="entry name" value="PIF2"/>
</dbReference>
<dbReference type="KEGG" id="vg:8887769"/>
<dbReference type="GeneID" id="8887769"/>
<dbReference type="Proteomes" id="UP000203822">
    <property type="component" value="Segment"/>
</dbReference>
<dbReference type="RefSeq" id="YP_003517878.1">
    <property type="nucleotide sequence ID" value="NC_013953.1"/>
</dbReference>
<feature type="compositionally biased region" description="Low complexity" evidence="1">
    <location>
        <begin position="50"/>
        <end position="79"/>
    </location>
</feature>
<evidence type="ECO:0000313" key="4">
    <source>
        <dbReference type="Proteomes" id="UP000203822"/>
    </source>
</evidence>
<protein>
    <submittedName>
        <fullName evidence="3">PIF-2</fullName>
    </submittedName>
</protein>
<reference evidence="3 4" key="1">
    <citation type="journal article" date="2010" name="BMC Genomics">
        <title>Genomic sequencing and analyses of Lymantria xylina multiple nucleopolyhedrovirus.</title>
        <authorList>
            <person name="Nai Y.S."/>
            <person name="Wu C.Y."/>
            <person name="Wang T.C."/>
            <person name="Chen Y.R."/>
            <person name="Lau W.H."/>
            <person name="Lo C.F."/>
            <person name="Tsai M.F."/>
            <person name="Wang C.H."/>
        </authorList>
    </citation>
    <scope>NUCLEOTIDE SEQUENCE [LARGE SCALE GENOMIC DNA]</scope>
    <source>
        <strain evidence="3">LyxyMNPV-5</strain>
    </source>
</reference>
<dbReference type="OrthoDB" id="7191at10239"/>
<name>D4N2H5_9ABAC</name>
<dbReference type="EMBL" id="GQ202541">
    <property type="protein sequence ID" value="ADD73847.1"/>
    <property type="molecule type" value="Genomic_DNA"/>
</dbReference>
<accession>D4N2H5</accession>
<proteinExistence type="predicted"/>
<organism evidence="3 4">
    <name type="scientific">Lymantria xylina multiple nucleopolyhedrovirus</name>
    <dbReference type="NCBI Taxonomy" id="2847840"/>
    <lineage>
        <taxon>Viruses</taxon>
        <taxon>Viruses incertae sedis</taxon>
        <taxon>Naldaviricetes</taxon>
        <taxon>Lefavirales</taxon>
        <taxon>Baculoviridae</taxon>
        <taxon>Alphabaculovirus</taxon>
        <taxon>Alphabaculovirus lyxylinae</taxon>
        <taxon>Lymantria xylina nucleopolyhedrovirus</taxon>
    </lineage>
</organism>
<keyword evidence="2" id="KW-1133">Transmembrane helix</keyword>
<feature type="region of interest" description="Disordered" evidence="1">
    <location>
        <begin position="1"/>
        <end position="81"/>
    </location>
</feature>
<keyword evidence="4" id="KW-1185">Reference proteome</keyword>
<dbReference type="Pfam" id="PF04631">
    <property type="entry name" value="PIF2"/>
    <property type="match status" value="1"/>
</dbReference>
<feature type="transmembrane region" description="Helical" evidence="2">
    <location>
        <begin position="95"/>
        <end position="120"/>
    </location>
</feature>
<evidence type="ECO:0000256" key="2">
    <source>
        <dbReference type="SAM" id="Phobius"/>
    </source>
</evidence>
<feature type="compositionally biased region" description="Polar residues" evidence="1">
    <location>
        <begin position="40"/>
        <end position="49"/>
    </location>
</feature>
<keyword evidence="2" id="KW-0472">Membrane</keyword>